<protein>
    <recommendedName>
        <fullName evidence="3">AlgX/AlgJ SGNH hydrolase-like domain-containing protein</fullName>
    </recommendedName>
</protein>
<keyword evidence="2" id="KW-1185">Reference proteome</keyword>
<gene>
    <name evidence="1" type="ORF">GBK04_25830</name>
</gene>
<evidence type="ECO:0000313" key="2">
    <source>
        <dbReference type="Proteomes" id="UP000479293"/>
    </source>
</evidence>
<reference evidence="1 2" key="1">
    <citation type="submission" date="2019-10" db="EMBL/GenBank/DDBJ databases">
        <title>Draft Genome Sequence of Cytophagaceae sp. SJW1-29.</title>
        <authorList>
            <person name="Choi A."/>
        </authorList>
    </citation>
    <scope>NUCLEOTIDE SEQUENCE [LARGE SCALE GENOMIC DNA]</scope>
    <source>
        <strain evidence="1 2">SJW1-29</strain>
    </source>
</reference>
<dbReference type="AlphaFoldDB" id="A0A7C9G001"/>
<dbReference type="PROSITE" id="PS51257">
    <property type="entry name" value="PROKAR_LIPOPROTEIN"/>
    <property type="match status" value="1"/>
</dbReference>
<evidence type="ECO:0000313" key="1">
    <source>
        <dbReference type="EMBL" id="MPR36668.1"/>
    </source>
</evidence>
<dbReference type="RefSeq" id="WP_152764785.1">
    <property type="nucleotide sequence ID" value="NZ_WHLY01000002.1"/>
</dbReference>
<comment type="caution">
    <text evidence="1">The sequence shown here is derived from an EMBL/GenBank/DDBJ whole genome shotgun (WGS) entry which is preliminary data.</text>
</comment>
<sequence>MKLVRALVLLVVGFIWVGGCSTPVINLLYRTEAIPDDYRYGDLYRLSNLKQFKDPKTDCPAFAAPKVKRSKKVALYIIGDSFTEPQRIDSADFAVDRYQYAHWGTLLHLRLDTAYTNIVLLESVERNVREHFMVPISNLVPDTATFVTVPEDTRFISWLDRLFSSDPTEDRLNTLLFQFDPMLALKEWKSTLNHRFFDRTDPKVTVSEDGGTIAYHVDTDTTLINSSFTFIPTSDIDSLVRVIEENQRYLLQLGFDQVWLSIIPNKASVLMPEYGTYNHLLDRIDRHRDLTVPTINVLQAFQTMKQNPYLKGDSHWSCAGQHHWLDRVNRKMLSPENLHN</sequence>
<dbReference type="Proteomes" id="UP000479293">
    <property type="component" value="Unassembled WGS sequence"/>
</dbReference>
<evidence type="ECO:0008006" key="3">
    <source>
        <dbReference type="Google" id="ProtNLM"/>
    </source>
</evidence>
<proteinExistence type="predicted"/>
<organism evidence="1 2">
    <name type="scientific">Salmonirosea aquatica</name>
    <dbReference type="NCBI Taxonomy" id="2654236"/>
    <lineage>
        <taxon>Bacteria</taxon>
        <taxon>Pseudomonadati</taxon>
        <taxon>Bacteroidota</taxon>
        <taxon>Cytophagia</taxon>
        <taxon>Cytophagales</taxon>
        <taxon>Spirosomataceae</taxon>
        <taxon>Salmonirosea</taxon>
    </lineage>
</organism>
<accession>A0A7C9G001</accession>
<dbReference type="EMBL" id="WHLY01000002">
    <property type="protein sequence ID" value="MPR36668.1"/>
    <property type="molecule type" value="Genomic_DNA"/>
</dbReference>
<name>A0A7C9G001_9BACT</name>